<organism evidence="3 4">
    <name type="scientific">Staphylococcus lloydii</name>
    <dbReference type="NCBI Taxonomy" id="2781774"/>
    <lineage>
        <taxon>Bacteria</taxon>
        <taxon>Bacillati</taxon>
        <taxon>Bacillota</taxon>
        <taxon>Bacilli</taxon>
        <taxon>Bacillales</taxon>
        <taxon>Staphylococcaceae</taxon>
        <taxon>Staphylococcus</taxon>
    </lineage>
</organism>
<dbReference type="Proteomes" id="UP000594455">
    <property type="component" value="Chromosome"/>
</dbReference>
<dbReference type="SUPFAM" id="SSF48317">
    <property type="entry name" value="Acid phosphatase/Vanadium-dependent haloperoxidase"/>
    <property type="match status" value="1"/>
</dbReference>
<dbReference type="PANTHER" id="PTHR14969">
    <property type="entry name" value="SPHINGOSINE-1-PHOSPHATE PHOSPHOHYDROLASE"/>
    <property type="match status" value="1"/>
</dbReference>
<dbReference type="Gene3D" id="1.20.144.10">
    <property type="entry name" value="Phosphatidic acid phosphatase type 2/haloperoxidase"/>
    <property type="match status" value="2"/>
</dbReference>
<keyword evidence="1" id="KW-1133">Transmembrane helix</keyword>
<dbReference type="EMBL" id="CP064056">
    <property type="protein sequence ID" value="QPM75474.1"/>
    <property type="molecule type" value="Genomic_DNA"/>
</dbReference>
<sequence>MKKIFGMSILYVLLIALLIAIITGSIKGIDQAVYQTLHKYLDNDFLNLILSMLSSIFEPSNCLIMVLIILAILFFFNRAKFWLLGFWSFCVFLIGTIMKYAIERPRPSTHFDGYSFPSMHVLSVCLVVSLVILVTRSSWAKVIGVILIAGIIVSRIFVHAHYFSDTLGSLLVMGIMLLTLNHQHLNALSDNRNTESETDTYNERYALY</sequence>
<dbReference type="PANTHER" id="PTHR14969:SF13">
    <property type="entry name" value="AT30094P"/>
    <property type="match status" value="1"/>
</dbReference>
<feature type="transmembrane region" description="Helical" evidence="1">
    <location>
        <begin position="48"/>
        <end position="74"/>
    </location>
</feature>
<evidence type="ECO:0000256" key="1">
    <source>
        <dbReference type="SAM" id="Phobius"/>
    </source>
</evidence>
<dbReference type="Pfam" id="PF01569">
    <property type="entry name" value="PAP2"/>
    <property type="match status" value="1"/>
</dbReference>
<proteinExistence type="predicted"/>
<dbReference type="AlphaFoldDB" id="A0A7T1B0M1"/>
<keyword evidence="1" id="KW-0812">Transmembrane</keyword>
<feature type="transmembrane region" description="Helical" evidence="1">
    <location>
        <begin position="142"/>
        <end position="160"/>
    </location>
</feature>
<keyword evidence="4" id="KW-1185">Reference proteome</keyword>
<feature type="transmembrane region" description="Helical" evidence="1">
    <location>
        <begin position="81"/>
        <end position="102"/>
    </location>
</feature>
<dbReference type="KEGG" id="sllo:ISP08_01710"/>
<feature type="transmembrane region" description="Helical" evidence="1">
    <location>
        <begin position="114"/>
        <end position="135"/>
    </location>
</feature>
<gene>
    <name evidence="3" type="ORF">ISP08_01710</name>
</gene>
<dbReference type="CDD" id="cd03392">
    <property type="entry name" value="PAP2_like_2"/>
    <property type="match status" value="1"/>
</dbReference>
<evidence type="ECO:0000313" key="4">
    <source>
        <dbReference type="Proteomes" id="UP000594455"/>
    </source>
</evidence>
<keyword evidence="1" id="KW-0472">Membrane</keyword>
<protein>
    <submittedName>
        <fullName evidence="3">Phosphatase PAP2 family protein</fullName>
    </submittedName>
</protein>
<dbReference type="InterPro" id="IPR036938">
    <property type="entry name" value="PAP2/HPO_sf"/>
</dbReference>
<name>A0A7T1B0M1_9STAP</name>
<dbReference type="InterPro" id="IPR000326">
    <property type="entry name" value="PAP2/HPO"/>
</dbReference>
<evidence type="ECO:0000313" key="3">
    <source>
        <dbReference type="EMBL" id="QPM75474.1"/>
    </source>
</evidence>
<feature type="domain" description="Phosphatidic acid phosphatase type 2/haloperoxidase" evidence="2">
    <location>
        <begin position="91"/>
        <end position="184"/>
    </location>
</feature>
<dbReference type="RefSeq" id="WP_195719130.1">
    <property type="nucleotide sequence ID" value="NZ_CP064056.1"/>
</dbReference>
<evidence type="ECO:0000259" key="2">
    <source>
        <dbReference type="Pfam" id="PF01569"/>
    </source>
</evidence>
<accession>A0A7T1B0M1</accession>
<reference evidence="3 4" key="1">
    <citation type="submission" date="2020-10" db="EMBL/GenBank/DDBJ databases">
        <title>Closed genome sequences of Staphylococcus lloydii sp. nov. and Staphylococcus durrellii sp. nov. Isolated from Captive Fruit Bats (Pteropus livingstonii).</title>
        <authorList>
            <person name="Fountain K."/>
        </authorList>
    </citation>
    <scope>NUCLEOTIDE SEQUENCE [LARGE SCALE GENOMIC DNA]</scope>
    <source>
        <strain evidence="3 4">23_2_7_LY</strain>
    </source>
</reference>